<dbReference type="Pfam" id="PF00072">
    <property type="entry name" value="Response_reg"/>
    <property type="match status" value="1"/>
</dbReference>
<feature type="modified residue" description="4-aspartylphosphate" evidence="6">
    <location>
        <position position="79"/>
    </location>
</feature>
<evidence type="ECO:0000256" key="7">
    <source>
        <dbReference type="PROSITE-ProRule" id="PRU01091"/>
    </source>
</evidence>
<evidence type="ECO:0000313" key="11">
    <source>
        <dbReference type="Proteomes" id="UP000248806"/>
    </source>
</evidence>
<keyword evidence="3" id="KW-0805">Transcription regulation</keyword>
<dbReference type="FunFam" id="1.10.10.10:FF:000005">
    <property type="entry name" value="Two-component system response regulator"/>
    <property type="match status" value="1"/>
</dbReference>
<evidence type="ECO:0000256" key="2">
    <source>
        <dbReference type="ARBA" id="ARBA00023012"/>
    </source>
</evidence>
<dbReference type="SUPFAM" id="SSF52172">
    <property type="entry name" value="CheY-like"/>
    <property type="match status" value="1"/>
</dbReference>
<comment type="caution">
    <text evidence="10">The sequence shown here is derived from an EMBL/GenBank/DDBJ whole genome shotgun (WGS) entry which is preliminary data.</text>
</comment>
<dbReference type="Proteomes" id="UP000248806">
    <property type="component" value="Unassembled WGS sequence"/>
</dbReference>
<name>A0A326UMG3_THEHA</name>
<dbReference type="GO" id="GO:0000156">
    <property type="term" value="F:phosphorelay response regulator activity"/>
    <property type="evidence" value="ECO:0007669"/>
    <property type="project" value="TreeGrafter"/>
</dbReference>
<gene>
    <name evidence="10" type="ORF">EI42_01250</name>
</gene>
<protein>
    <submittedName>
        <fullName evidence="10">Two-component system response regulator MprA</fullName>
    </submittedName>
</protein>
<evidence type="ECO:0000256" key="4">
    <source>
        <dbReference type="ARBA" id="ARBA00023125"/>
    </source>
</evidence>
<dbReference type="AlphaFoldDB" id="A0A326UMG3"/>
<evidence type="ECO:0000256" key="5">
    <source>
        <dbReference type="ARBA" id="ARBA00023163"/>
    </source>
</evidence>
<dbReference type="PANTHER" id="PTHR48111:SF38">
    <property type="entry name" value="TWO-COMPONENT RESPONSE REGULATOR"/>
    <property type="match status" value="1"/>
</dbReference>
<dbReference type="InterPro" id="IPR036388">
    <property type="entry name" value="WH-like_DNA-bd_sf"/>
</dbReference>
<dbReference type="GO" id="GO:0005829">
    <property type="term" value="C:cytosol"/>
    <property type="evidence" value="ECO:0007669"/>
    <property type="project" value="TreeGrafter"/>
</dbReference>
<dbReference type="InterPro" id="IPR001789">
    <property type="entry name" value="Sig_transdc_resp-reg_receiver"/>
</dbReference>
<evidence type="ECO:0000259" key="8">
    <source>
        <dbReference type="PROSITE" id="PS50110"/>
    </source>
</evidence>
<dbReference type="InterPro" id="IPR001867">
    <property type="entry name" value="OmpR/PhoB-type_DNA-bd"/>
</dbReference>
<dbReference type="Gene3D" id="3.40.50.2300">
    <property type="match status" value="1"/>
</dbReference>
<dbReference type="Gene3D" id="6.10.250.690">
    <property type="match status" value="1"/>
</dbReference>
<feature type="domain" description="Response regulatory" evidence="8">
    <location>
        <begin position="30"/>
        <end position="143"/>
    </location>
</feature>
<keyword evidence="4 7" id="KW-0238">DNA-binding</keyword>
<dbReference type="CDD" id="cd00383">
    <property type="entry name" value="trans_reg_C"/>
    <property type="match status" value="1"/>
</dbReference>
<keyword evidence="1 6" id="KW-0597">Phosphoprotein</keyword>
<dbReference type="PROSITE" id="PS50110">
    <property type="entry name" value="RESPONSE_REGULATORY"/>
    <property type="match status" value="1"/>
</dbReference>
<dbReference type="SMART" id="SM00448">
    <property type="entry name" value="REC"/>
    <property type="match status" value="1"/>
</dbReference>
<dbReference type="FunFam" id="3.40.50.2300:FF:000001">
    <property type="entry name" value="DNA-binding response regulator PhoB"/>
    <property type="match status" value="1"/>
</dbReference>
<dbReference type="CDD" id="cd17574">
    <property type="entry name" value="REC_OmpR"/>
    <property type="match status" value="1"/>
</dbReference>
<keyword evidence="5" id="KW-0804">Transcription</keyword>
<dbReference type="InterPro" id="IPR011006">
    <property type="entry name" value="CheY-like_superfamily"/>
</dbReference>
<proteinExistence type="predicted"/>
<evidence type="ECO:0000313" key="10">
    <source>
        <dbReference type="EMBL" id="PZW34413.1"/>
    </source>
</evidence>
<feature type="DNA-binding region" description="OmpR/PhoB-type" evidence="7">
    <location>
        <begin position="151"/>
        <end position="248"/>
    </location>
</feature>
<reference evidence="10 11" key="1">
    <citation type="submission" date="2018-06" db="EMBL/GenBank/DDBJ databases">
        <title>Genomic Encyclopedia of Archaeal and Bacterial Type Strains, Phase II (KMG-II): from individual species to whole genera.</title>
        <authorList>
            <person name="Goeker M."/>
        </authorList>
    </citation>
    <scope>NUCLEOTIDE SEQUENCE [LARGE SCALE GENOMIC DNA]</scope>
    <source>
        <strain evidence="10 11">ATCC BAA-1881</strain>
    </source>
</reference>
<dbReference type="InterPro" id="IPR039420">
    <property type="entry name" value="WalR-like"/>
</dbReference>
<keyword evidence="11" id="KW-1185">Reference proteome</keyword>
<dbReference type="Pfam" id="PF00486">
    <property type="entry name" value="Trans_reg_C"/>
    <property type="match status" value="1"/>
</dbReference>
<dbReference type="GO" id="GO:0006355">
    <property type="term" value="P:regulation of DNA-templated transcription"/>
    <property type="evidence" value="ECO:0007669"/>
    <property type="project" value="InterPro"/>
</dbReference>
<organism evidence="10 11">
    <name type="scientific">Thermosporothrix hazakensis</name>
    <dbReference type="NCBI Taxonomy" id="644383"/>
    <lineage>
        <taxon>Bacteria</taxon>
        <taxon>Bacillati</taxon>
        <taxon>Chloroflexota</taxon>
        <taxon>Ktedonobacteria</taxon>
        <taxon>Ktedonobacterales</taxon>
        <taxon>Thermosporotrichaceae</taxon>
        <taxon>Thermosporothrix</taxon>
    </lineage>
</organism>
<dbReference type="PROSITE" id="PS51755">
    <property type="entry name" value="OMPR_PHOB"/>
    <property type="match status" value="1"/>
</dbReference>
<sequence length="248" mass="28484">MGFEKQRTHQSRSKRKRVAEVSKQVNKQCTVLLVDDEPQIVEFLQMGFSYEGFHVLVATNGPDALHMITEHQPDIVILDIMLPGFDGLTVTRLARRTHDSAIIMLTAKDEVDDMVEGLDVGADDYVTKPFVFKELMARVRAVLRRHGKVVGDELTFQHISLNRSTRLVSVDSEVIELTPREFDLLELFMMHPNQVLTRDIILSRVWGYDYTGDDNIIEVYVRHLREKLHDMPPRLLQTVRGVGYSLRG</sequence>
<dbReference type="SMART" id="SM00862">
    <property type="entry name" value="Trans_reg_C"/>
    <property type="match status" value="1"/>
</dbReference>
<dbReference type="OrthoDB" id="9790442at2"/>
<keyword evidence="2" id="KW-0902">Two-component regulatory system</keyword>
<dbReference type="PANTHER" id="PTHR48111">
    <property type="entry name" value="REGULATOR OF RPOS"/>
    <property type="match status" value="1"/>
</dbReference>
<accession>A0A326UMG3</accession>
<feature type="domain" description="OmpR/PhoB-type" evidence="9">
    <location>
        <begin position="151"/>
        <end position="248"/>
    </location>
</feature>
<dbReference type="GO" id="GO:0000976">
    <property type="term" value="F:transcription cis-regulatory region binding"/>
    <property type="evidence" value="ECO:0007669"/>
    <property type="project" value="TreeGrafter"/>
</dbReference>
<dbReference type="Gene3D" id="1.10.10.10">
    <property type="entry name" value="Winged helix-like DNA-binding domain superfamily/Winged helix DNA-binding domain"/>
    <property type="match status" value="1"/>
</dbReference>
<dbReference type="GO" id="GO:0032993">
    <property type="term" value="C:protein-DNA complex"/>
    <property type="evidence" value="ECO:0007669"/>
    <property type="project" value="TreeGrafter"/>
</dbReference>
<evidence type="ECO:0000256" key="1">
    <source>
        <dbReference type="ARBA" id="ARBA00022553"/>
    </source>
</evidence>
<dbReference type="EMBL" id="QKUF01000002">
    <property type="protein sequence ID" value="PZW34413.1"/>
    <property type="molecule type" value="Genomic_DNA"/>
</dbReference>
<evidence type="ECO:0000256" key="3">
    <source>
        <dbReference type="ARBA" id="ARBA00023015"/>
    </source>
</evidence>
<evidence type="ECO:0000256" key="6">
    <source>
        <dbReference type="PROSITE-ProRule" id="PRU00169"/>
    </source>
</evidence>
<evidence type="ECO:0000259" key="9">
    <source>
        <dbReference type="PROSITE" id="PS51755"/>
    </source>
</evidence>